<dbReference type="PANTHER" id="PTHR10906">
    <property type="entry name" value="SECY/SEC61-ALPHA FAMILY MEMBER"/>
    <property type="match status" value="1"/>
</dbReference>
<accession>A0A9R1W2L2</accession>
<dbReference type="AlphaFoldDB" id="A0A9R1W2L2"/>
<dbReference type="InterPro" id="IPR023201">
    <property type="entry name" value="SecY_dom_sf"/>
</dbReference>
<dbReference type="Pfam" id="PF00344">
    <property type="entry name" value="SecY"/>
    <property type="match status" value="1"/>
</dbReference>
<dbReference type="GO" id="GO:0015031">
    <property type="term" value="P:protein transport"/>
    <property type="evidence" value="ECO:0007669"/>
    <property type="project" value="InterPro"/>
</dbReference>
<reference evidence="4 5" key="1">
    <citation type="journal article" date="2017" name="Nat. Commun.">
        <title>Genome assembly with in vitro proximity ligation data and whole-genome triplication in lettuce.</title>
        <authorList>
            <person name="Reyes-Chin-Wo S."/>
            <person name="Wang Z."/>
            <person name="Yang X."/>
            <person name="Kozik A."/>
            <person name="Arikit S."/>
            <person name="Song C."/>
            <person name="Xia L."/>
            <person name="Froenicke L."/>
            <person name="Lavelle D.O."/>
            <person name="Truco M.J."/>
            <person name="Xia R."/>
            <person name="Zhu S."/>
            <person name="Xu C."/>
            <person name="Xu H."/>
            <person name="Xu X."/>
            <person name="Cox K."/>
            <person name="Korf I."/>
            <person name="Meyers B.C."/>
            <person name="Michelmore R.W."/>
        </authorList>
    </citation>
    <scope>NUCLEOTIDE SEQUENCE [LARGE SCALE GENOMIC DNA]</scope>
    <source>
        <strain evidence="5">cv. Salinas</strain>
        <tissue evidence="4">Seedlings</tissue>
    </source>
</reference>
<dbReference type="SUPFAM" id="SSF103491">
    <property type="entry name" value="Preprotein translocase SecY subunit"/>
    <property type="match status" value="1"/>
</dbReference>
<feature type="transmembrane region" description="Helical" evidence="3">
    <location>
        <begin position="132"/>
        <end position="152"/>
    </location>
</feature>
<organism evidence="4 5">
    <name type="scientific">Lactuca sativa</name>
    <name type="common">Garden lettuce</name>
    <dbReference type="NCBI Taxonomy" id="4236"/>
    <lineage>
        <taxon>Eukaryota</taxon>
        <taxon>Viridiplantae</taxon>
        <taxon>Streptophyta</taxon>
        <taxon>Embryophyta</taxon>
        <taxon>Tracheophyta</taxon>
        <taxon>Spermatophyta</taxon>
        <taxon>Magnoliopsida</taxon>
        <taxon>eudicotyledons</taxon>
        <taxon>Gunneridae</taxon>
        <taxon>Pentapetalae</taxon>
        <taxon>asterids</taxon>
        <taxon>campanulids</taxon>
        <taxon>Asterales</taxon>
        <taxon>Asteraceae</taxon>
        <taxon>Cichorioideae</taxon>
        <taxon>Cichorieae</taxon>
        <taxon>Lactucinae</taxon>
        <taxon>Lactuca</taxon>
    </lineage>
</organism>
<dbReference type="Gene3D" id="1.10.3370.10">
    <property type="entry name" value="SecY subunit domain"/>
    <property type="match status" value="1"/>
</dbReference>
<sequence>MLTSCRSLLKQYVCFDSCVLSGMYRSVGQLGVGKSILIIVQLCFAGIIVICLDELLQKGYGLGSGISLFIATNICESIIWKAFSPTTINSAHGAEFEGAVIALFHLLITRSDKVRALGEAFYRQNLPNVTNLLATVLIFLIVIYFQGFRVVLPLLHRKYSGNFLVNMLGKRKESEYSGQSVPVGGLAYYVTAPSRK</sequence>
<dbReference type="Proteomes" id="UP000235145">
    <property type="component" value="Unassembled WGS sequence"/>
</dbReference>
<keyword evidence="5" id="KW-1185">Reference proteome</keyword>
<proteinExistence type="inferred from homology"/>
<evidence type="ECO:0000313" key="4">
    <source>
        <dbReference type="EMBL" id="KAJ0218647.1"/>
    </source>
</evidence>
<evidence type="ECO:0000256" key="1">
    <source>
        <dbReference type="ARBA" id="ARBA00004454"/>
    </source>
</evidence>
<name>A0A9R1W2L2_LACSA</name>
<comment type="subcellular location">
    <subcellularLocation>
        <location evidence="1">Plastid</location>
        <location evidence="1">Chloroplast thylakoid membrane</location>
        <topology evidence="1">Multi-pass membrane protein</topology>
    </subcellularLocation>
</comment>
<evidence type="ECO:0000256" key="3">
    <source>
        <dbReference type="SAM" id="Phobius"/>
    </source>
</evidence>
<comment type="caution">
    <text evidence="4">The sequence shown here is derived from an EMBL/GenBank/DDBJ whole genome shotgun (WGS) entry which is preliminary data.</text>
</comment>
<protein>
    <recommendedName>
        <fullName evidence="6">Translocon Sec61/SecY plug domain-containing protein</fullName>
    </recommendedName>
</protein>
<gene>
    <name evidence="4" type="ORF">LSAT_V11C300117490</name>
</gene>
<dbReference type="GO" id="GO:0009535">
    <property type="term" value="C:chloroplast thylakoid membrane"/>
    <property type="evidence" value="ECO:0007669"/>
    <property type="project" value="UniProtKB-SubCell"/>
</dbReference>
<keyword evidence="3" id="KW-1133">Transmembrane helix</keyword>
<comment type="similarity">
    <text evidence="2">Belongs to the SecY/SEC61-alpha family.</text>
</comment>
<feature type="transmembrane region" description="Helical" evidence="3">
    <location>
        <begin position="32"/>
        <end position="52"/>
    </location>
</feature>
<evidence type="ECO:0000313" key="5">
    <source>
        <dbReference type="Proteomes" id="UP000235145"/>
    </source>
</evidence>
<dbReference type="EMBL" id="NBSK02000003">
    <property type="protein sequence ID" value="KAJ0218647.1"/>
    <property type="molecule type" value="Genomic_DNA"/>
</dbReference>
<keyword evidence="3" id="KW-0812">Transmembrane</keyword>
<dbReference type="InterPro" id="IPR002208">
    <property type="entry name" value="SecY/SEC61-alpha"/>
</dbReference>
<keyword evidence="3" id="KW-0472">Membrane</keyword>
<evidence type="ECO:0000256" key="2">
    <source>
        <dbReference type="RuleBase" id="RU004349"/>
    </source>
</evidence>
<evidence type="ECO:0008006" key="6">
    <source>
        <dbReference type="Google" id="ProtNLM"/>
    </source>
</evidence>